<keyword evidence="3" id="KW-1185">Reference proteome</keyword>
<dbReference type="EMBL" id="FO082820">
    <property type="protein sequence ID" value="CCF18776.1"/>
    <property type="molecule type" value="Genomic_DNA"/>
</dbReference>
<proteinExistence type="predicted"/>
<dbReference type="AlphaFoldDB" id="L0ND93"/>
<keyword evidence="1" id="KW-1133">Transmembrane helix</keyword>
<evidence type="ECO:0000256" key="1">
    <source>
        <dbReference type="SAM" id="Phobius"/>
    </source>
</evidence>
<organism evidence="2 3">
    <name type="scientific">Pseudorhizobium banfieldiae</name>
    <dbReference type="NCBI Taxonomy" id="1125847"/>
    <lineage>
        <taxon>Bacteria</taxon>
        <taxon>Pseudomonadati</taxon>
        <taxon>Pseudomonadota</taxon>
        <taxon>Alphaproteobacteria</taxon>
        <taxon>Hyphomicrobiales</taxon>
        <taxon>Rhizobiaceae</taxon>
        <taxon>Rhizobium/Agrobacterium group</taxon>
        <taxon>Pseudorhizobium</taxon>
    </lineage>
</organism>
<evidence type="ECO:0000313" key="3">
    <source>
        <dbReference type="Proteomes" id="UP000010792"/>
    </source>
</evidence>
<dbReference type="KEGG" id="rht:NT26_1052"/>
<feature type="transmembrane region" description="Helical" evidence="1">
    <location>
        <begin position="40"/>
        <end position="64"/>
    </location>
</feature>
<name>L0ND93_9HYPH</name>
<keyword evidence="1" id="KW-0812">Transmembrane</keyword>
<evidence type="ECO:0000313" key="2">
    <source>
        <dbReference type="EMBL" id="CCF18776.1"/>
    </source>
</evidence>
<sequence>MVIPAAMAPTDVGRLAMSESDSHHGARAFGGQFVTERLKILLIGSVFSTCVWILVIRAAVGVVVGHP</sequence>
<keyword evidence="1" id="KW-0472">Membrane</keyword>
<dbReference type="Proteomes" id="UP000010792">
    <property type="component" value="Chromosome"/>
</dbReference>
<protein>
    <submittedName>
        <fullName evidence="2">Uncharacterized protein</fullName>
    </submittedName>
</protein>
<gene>
    <name evidence="2" type="ORF">NT26_1052</name>
</gene>
<reference evidence="2 3" key="1">
    <citation type="journal article" date="2013" name="Genome Biol. Evol.">
        <title>Life in an arsenic-containing gold mine: genome and physiology of the autotrophic arsenite-oxidizing bacterium rhizobium sp. NT-26.</title>
        <authorList>
            <person name="Andres J."/>
            <person name="Arsene-Ploetze F."/>
            <person name="Barbe V."/>
            <person name="Brochier-Armanet C."/>
            <person name="Cleiss-Arnold J."/>
            <person name="Coppee J.Y."/>
            <person name="Dillies M.A."/>
            <person name="Geist"/>
            <person name="L"/>
            <person name="Joublin A."/>
            <person name="Koechler S."/>
            <person name="Lassalle F."/>
            <person name="Marchal M."/>
            <person name="Medigue C."/>
            <person name="Muller D."/>
            <person name="Nesme X."/>
            <person name="Plewniak F."/>
            <person name="Proux C."/>
            <person name="Ramirez-Bahena M.H."/>
            <person name="Schenowitz C."/>
            <person name="Sismeiro O."/>
            <person name="Vallenet D."/>
            <person name="Santini J.M."/>
            <person name="Bertin P.N."/>
        </authorList>
    </citation>
    <scope>NUCLEOTIDE SEQUENCE [LARGE SCALE GENOMIC DNA]</scope>
    <source>
        <strain evidence="2 3">NT-26</strain>
    </source>
</reference>
<accession>L0ND93</accession>